<dbReference type="RefSeq" id="WP_156403318.1">
    <property type="nucleotide sequence ID" value="NZ_AYZL01000008.1"/>
</dbReference>
<evidence type="ECO:0000313" key="1">
    <source>
        <dbReference type="EMBL" id="KRN04636.1"/>
    </source>
</evidence>
<organism evidence="1 2">
    <name type="scientific">Holzapfeliella floricola DSM 23037 = JCM 16512</name>
    <dbReference type="NCBI Taxonomy" id="1423744"/>
    <lineage>
        <taxon>Bacteria</taxon>
        <taxon>Bacillati</taxon>
        <taxon>Bacillota</taxon>
        <taxon>Bacilli</taxon>
        <taxon>Lactobacillales</taxon>
        <taxon>Lactobacillaceae</taxon>
        <taxon>Holzapfeliella</taxon>
    </lineage>
</organism>
<evidence type="ECO:0000313" key="2">
    <source>
        <dbReference type="Proteomes" id="UP000051378"/>
    </source>
</evidence>
<dbReference type="InterPro" id="IPR046776">
    <property type="entry name" value="Pectate_lyase_5"/>
</dbReference>
<name>A0A0R2DVK0_9LACO</name>
<dbReference type="Proteomes" id="UP000051378">
    <property type="component" value="Unassembled WGS sequence"/>
</dbReference>
<reference evidence="1 2" key="1">
    <citation type="journal article" date="2015" name="Genome Announc.">
        <title>Expanding the biotechnology potential of lactobacilli through comparative genomics of 213 strains and associated genera.</title>
        <authorList>
            <person name="Sun Z."/>
            <person name="Harris H.M."/>
            <person name="McCann A."/>
            <person name="Guo C."/>
            <person name="Argimon S."/>
            <person name="Zhang W."/>
            <person name="Yang X."/>
            <person name="Jeffery I.B."/>
            <person name="Cooney J.C."/>
            <person name="Kagawa T.F."/>
            <person name="Liu W."/>
            <person name="Song Y."/>
            <person name="Salvetti E."/>
            <person name="Wrobel A."/>
            <person name="Rasinkangas P."/>
            <person name="Parkhill J."/>
            <person name="Rea M.C."/>
            <person name="O'Sullivan O."/>
            <person name="Ritari J."/>
            <person name="Douillard F.P."/>
            <person name="Paul Ross R."/>
            <person name="Yang R."/>
            <person name="Briner A.E."/>
            <person name="Felis G.E."/>
            <person name="de Vos W.M."/>
            <person name="Barrangou R."/>
            <person name="Klaenhammer T.R."/>
            <person name="Caufield P.W."/>
            <person name="Cui Y."/>
            <person name="Zhang H."/>
            <person name="O'Toole P.W."/>
        </authorList>
    </citation>
    <scope>NUCLEOTIDE SEQUENCE [LARGE SCALE GENOMIC DNA]</scope>
    <source>
        <strain evidence="1 2">DSM 23037</strain>
    </source>
</reference>
<dbReference type="PATRIC" id="fig|1423744.4.peg.87"/>
<dbReference type="Pfam" id="PF20585">
    <property type="entry name" value="Pectate_lyase_5"/>
    <property type="match status" value="2"/>
</dbReference>
<dbReference type="AlphaFoldDB" id="A0A0R2DVK0"/>
<accession>A0A0R2DVK0</accession>
<protein>
    <submittedName>
        <fullName evidence="1">Uncharacterized protein</fullName>
    </submittedName>
</protein>
<gene>
    <name evidence="1" type="ORF">FC86_GL000084</name>
</gene>
<dbReference type="STRING" id="1423744.FC86_GL000084"/>
<sequence>MLFLGFVCVVAFTTEQQIFAENQSLKDTVYSNDESNQNITYVSSWDEFEKAITNSEVTYIRLTQDISYPSTRPENIVLTYRNNRLRSLVIDGNTHKIDLNKRARISLDGNGPIREGFDIEFKIKNIDIVNGSRYGFIAAYGIQTARTSNNRNYGNGTFTYENMTYSGSQFQYAPGFDTEINNSVKLEINDGLSDGAIIQTSGLTVREKSSLTIDSYASLTNSVGLINFANVSNSGMELKEGSKVNISHSGTMANNTNLMNFGTNGNQYIKLKQADLTVDTQNMKDTINTETSNIISMNANAIIETVDDAHLTINSKVSPTNSNNANGYNNTITMGNNATVLIGTNSAWNIETNYNNSDIANYTARTSLLSLGSDSILNIEENATLNMKSNMNNRQYSNLVDLGRGSQFKLTDSELVNLELTSEESSFSRVIDFSTGSTFEFTNQTINALNNELSSRGSTNLPSRTGYGNFDRLNWGELKWNGLKHVFMAETNNFVTSSASTSISSSSNAKMVVKNDDDAVKSSFISNFNPAFYKKLSFKKYNKTVSDANVRDVYTFNDLIKAMLNVSVTEINIKKDLEAGDVANNNETRIMTGVKGMKVNGNGHNIELKSYNFYNDMNIPSNINRRIIFSDMNITGACFYGLYDSWGSINEGGKADFVYQDITYTGAQLTSSLYQDINFANVVKVDSVPSYVSPVNGNIYSSQGSGQENVEARDIKFLDGAKYYGTANSSDVIFLRDGGSVSLGKKAEVHLTSVSTNSDNSYPTNRVNSNEVIYLPGSLYCEQDAQLFINTRSDSAQMAINMPSRSSNINLSKNSSLRIQLSDTGVGRGFSTSDRPVIEMNNNASLTVDSEAKLEVLGTYKRSRSSVISASNRSQFQINSQGILVIDLQGEFKGPRTSNQVLNMNANTSFSFNDAKKVDINLQSIAGNFYLFKTAGTFEAQNTKVKAWNTKNISDKPNYDWQSIYNLVPVYNSGNINSVQATGGSKARIDDLKNNYRTQNFNRVLFEGYPDISITLAPVTTESTNLKGNISPNTYVKFIDSSKMLPKGKLQLNELDDSYYNLQIYDDQVFSYDLPNNTHLKEGDEVTAQAFDELSGKVAIAKQIVTGKLQTILAFNKLNDFDFGEHELSTVAQIDKVQFKTKENQNIIVKRNNVKNWKILVSFDDFTNNGRKLNADFLFNNQVYKPNTVFTYYEQKNEEPVSGDFIINTPPDKGIKMQINTPNVLEGEYKSKVSWTLVDGLE</sequence>
<dbReference type="EMBL" id="AYZL01000008">
    <property type="protein sequence ID" value="KRN04636.1"/>
    <property type="molecule type" value="Genomic_DNA"/>
</dbReference>
<comment type="caution">
    <text evidence="1">The sequence shown here is derived from an EMBL/GenBank/DDBJ whole genome shotgun (WGS) entry which is preliminary data.</text>
</comment>
<keyword evidence="2" id="KW-1185">Reference proteome</keyword>
<proteinExistence type="predicted"/>
<dbReference type="OrthoDB" id="2365040at2"/>